<gene>
    <name evidence="1" type="ORF">Patl1_34933</name>
</gene>
<sequence length="242" mass="26754">MKELKPAKSCELCHQEASLYCDSDSAFLCFTCDARVHEANFLVARHVRQTLCCKCNCLTGNFISGARSLSPLSPICQSCFQTTSSSSSDCISSTEDSAKKIGSNHNIKRRNKISSSSSTVSEVSGEISDFPAEGIFVIWCKWLGLSGNCDVVSLACQVFELCLERLTVLPKRVSLAASFWVALRMYGGDRSMGSRQNLRRLEEVSGVPAKLIVAVERKLARVMRVKRRARYDLEEGWAECNA</sequence>
<protein>
    <submittedName>
        <fullName evidence="1">Uncharacterized protein</fullName>
    </submittedName>
</protein>
<organism evidence="1 2">
    <name type="scientific">Pistacia atlantica</name>
    <dbReference type="NCBI Taxonomy" id="434234"/>
    <lineage>
        <taxon>Eukaryota</taxon>
        <taxon>Viridiplantae</taxon>
        <taxon>Streptophyta</taxon>
        <taxon>Embryophyta</taxon>
        <taxon>Tracheophyta</taxon>
        <taxon>Spermatophyta</taxon>
        <taxon>Magnoliopsida</taxon>
        <taxon>eudicotyledons</taxon>
        <taxon>Gunneridae</taxon>
        <taxon>Pentapetalae</taxon>
        <taxon>rosids</taxon>
        <taxon>malvids</taxon>
        <taxon>Sapindales</taxon>
        <taxon>Anacardiaceae</taxon>
        <taxon>Pistacia</taxon>
    </lineage>
</organism>
<comment type="caution">
    <text evidence="1">The sequence shown here is derived from an EMBL/GenBank/DDBJ whole genome shotgun (WGS) entry which is preliminary data.</text>
</comment>
<evidence type="ECO:0000313" key="1">
    <source>
        <dbReference type="EMBL" id="KAJ0075670.1"/>
    </source>
</evidence>
<proteinExistence type="predicted"/>
<name>A0ACC0ZU45_9ROSI</name>
<dbReference type="Proteomes" id="UP001164250">
    <property type="component" value="Chromosome 15"/>
</dbReference>
<keyword evidence="2" id="KW-1185">Reference proteome</keyword>
<accession>A0ACC0ZU45</accession>
<evidence type="ECO:0000313" key="2">
    <source>
        <dbReference type="Proteomes" id="UP001164250"/>
    </source>
</evidence>
<reference evidence="2" key="1">
    <citation type="journal article" date="2023" name="G3 (Bethesda)">
        <title>Genome assembly and association tests identify interacting loci associated with vigor, precocity, and sex in interspecific pistachio rootstocks.</title>
        <authorList>
            <person name="Palmer W."/>
            <person name="Jacygrad E."/>
            <person name="Sagayaradj S."/>
            <person name="Cavanaugh K."/>
            <person name="Han R."/>
            <person name="Bertier L."/>
            <person name="Beede B."/>
            <person name="Kafkas S."/>
            <person name="Golino D."/>
            <person name="Preece J."/>
            <person name="Michelmore R."/>
        </authorList>
    </citation>
    <scope>NUCLEOTIDE SEQUENCE [LARGE SCALE GENOMIC DNA]</scope>
</reference>
<dbReference type="EMBL" id="CM047910">
    <property type="protein sequence ID" value="KAJ0075670.1"/>
    <property type="molecule type" value="Genomic_DNA"/>
</dbReference>